<evidence type="ECO:0000313" key="2">
    <source>
        <dbReference type="EMBL" id="GCA66398.1"/>
    </source>
</evidence>
<feature type="region of interest" description="Disordered" evidence="1">
    <location>
        <begin position="38"/>
        <end position="142"/>
    </location>
</feature>
<gene>
    <name evidence="2" type="ORF">KGMB01110_08340</name>
</gene>
<protein>
    <submittedName>
        <fullName evidence="2">Uncharacterized protein</fullName>
    </submittedName>
</protein>
<evidence type="ECO:0000256" key="1">
    <source>
        <dbReference type="SAM" id="MobiDB-lite"/>
    </source>
</evidence>
<evidence type="ECO:0000313" key="3">
    <source>
        <dbReference type="Proteomes" id="UP000265643"/>
    </source>
</evidence>
<reference evidence="3" key="1">
    <citation type="submission" date="2018-09" db="EMBL/GenBank/DDBJ databases">
        <title>Draft Genome Sequence of Mediterraneibacter sp. KCTC 15684.</title>
        <authorList>
            <person name="Kim J.S."/>
            <person name="Han K.I."/>
            <person name="Suh M.K."/>
            <person name="Lee K.C."/>
            <person name="Eom M.K."/>
            <person name="Lee J.H."/>
            <person name="Park S.H."/>
            <person name="Kang S.W."/>
            <person name="Park J.E."/>
            <person name="Oh B.S."/>
            <person name="Yu S.Y."/>
            <person name="Choi S.H."/>
            <person name="Lee D.H."/>
            <person name="Yoon H."/>
            <person name="Kim B."/>
            <person name="Yang S.J."/>
            <person name="Lee J.S."/>
        </authorList>
    </citation>
    <scope>NUCLEOTIDE SEQUENCE [LARGE SCALE GENOMIC DNA]</scope>
    <source>
        <strain evidence="3">KCTC 15684</strain>
    </source>
</reference>
<feature type="compositionally biased region" description="Basic residues" evidence="1">
    <location>
        <begin position="56"/>
        <end position="66"/>
    </location>
</feature>
<dbReference type="AlphaFoldDB" id="A0A391P6A7"/>
<accession>A0A391P6A7</accession>
<proteinExistence type="predicted"/>
<feature type="compositionally biased region" description="Polar residues" evidence="1">
    <location>
        <begin position="119"/>
        <end position="138"/>
    </location>
</feature>
<organism evidence="2 3">
    <name type="scientific">Mediterraneibacter butyricigenes</name>
    <dbReference type="NCBI Taxonomy" id="2316025"/>
    <lineage>
        <taxon>Bacteria</taxon>
        <taxon>Bacillati</taxon>
        <taxon>Bacillota</taxon>
        <taxon>Clostridia</taxon>
        <taxon>Lachnospirales</taxon>
        <taxon>Lachnospiraceae</taxon>
        <taxon>Mediterraneibacter</taxon>
    </lineage>
</organism>
<comment type="caution">
    <text evidence="2">The sequence shown here is derived from an EMBL/GenBank/DDBJ whole genome shotgun (WGS) entry which is preliminary data.</text>
</comment>
<dbReference type="EMBL" id="BHGK01000001">
    <property type="protein sequence ID" value="GCA66398.1"/>
    <property type="molecule type" value="Genomic_DNA"/>
</dbReference>
<sequence>MFGKRCQLCGGKLNGSICQECGLDNSKNDSQYEKYLGTSKCDEGPLTHVHEEKKPKKEKTQKKISFHRSQSDKTMENAYTQSRSGTNTGYTDPYASADSQLGRDYTDAGNYGSGDGYSGASNSGTGSQYTGTSANSRTGRGYGYTATVGEKFPRKKKMRKAGNGIRPKKILGFLVFALIAFEVITNVGEDLWKDSTSVFSSKEDSADSDGTYDYVTRELSEDGDSWEETLGSGEYVVGIQIPEGIYTLEVDSGSDTFNLSDYENGIYLWRQFALEDTDEDTVTSLEDVRLYNGAVVRLDGGKIRFTTDCAQSLDNGEDNPLTEEVTLTGQNALVAGVDFPAGVYDVETTDEWAYLDFEVPVVDGEEYADYYISSVYLEREYDEDIAFKNLVIPEGVKVSLDGSGEDLQVILKPSERIESTDYEAYYKMR</sequence>
<keyword evidence="3" id="KW-1185">Reference proteome</keyword>
<feature type="compositionally biased region" description="Polar residues" evidence="1">
    <location>
        <begin position="77"/>
        <end position="90"/>
    </location>
</feature>
<feature type="compositionally biased region" description="Basic and acidic residues" evidence="1">
    <location>
        <begin position="40"/>
        <end position="55"/>
    </location>
</feature>
<dbReference type="Proteomes" id="UP000265643">
    <property type="component" value="Unassembled WGS sequence"/>
</dbReference>
<name>A0A391P6A7_9FIRM</name>
<dbReference type="RefSeq" id="WP_119297653.1">
    <property type="nucleotide sequence ID" value="NZ_BHGK01000001.1"/>
</dbReference>